<dbReference type="GO" id="GO:0051082">
    <property type="term" value="F:unfolded protein binding"/>
    <property type="evidence" value="ECO:0007669"/>
    <property type="project" value="TreeGrafter"/>
</dbReference>
<dbReference type="GO" id="GO:0051087">
    <property type="term" value="F:protein-folding chaperone binding"/>
    <property type="evidence" value="ECO:0007669"/>
    <property type="project" value="InterPro"/>
</dbReference>
<dbReference type="NCBIfam" id="NF010737">
    <property type="entry name" value="PRK14139.1"/>
    <property type="match status" value="1"/>
</dbReference>
<dbReference type="PANTHER" id="PTHR21237">
    <property type="entry name" value="GRPE PROTEIN"/>
    <property type="match status" value="1"/>
</dbReference>
<comment type="subunit">
    <text evidence="3 10">Homodimer.</text>
</comment>
<dbReference type="InterPro" id="IPR009012">
    <property type="entry name" value="GrpE_head"/>
</dbReference>
<dbReference type="SUPFAM" id="SSF51064">
    <property type="entry name" value="Head domain of nucleotide exchange factor GrpE"/>
    <property type="match status" value="1"/>
</dbReference>
<feature type="compositionally biased region" description="Low complexity" evidence="13">
    <location>
        <begin position="16"/>
        <end position="41"/>
    </location>
</feature>
<dbReference type="HAMAP" id="MF_01151">
    <property type="entry name" value="GrpE"/>
    <property type="match status" value="1"/>
</dbReference>
<evidence type="ECO:0000256" key="12">
    <source>
        <dbReference type="RuleBase" id="RU004478"/>
    </source>
</evidence>
<protein>
    <recommendedName>
        <fullName evidence="8 10">Protein GrpE</fullName>
    </recommendedName>
    <alternativeName>
        <fullName evidence="9 10">HSP-70 cofactor</fullName>
    </alternativeName>
</protein>
<feature type="region of interest" description="Disordered" evidence="13">
    <location>
        <begin position="1"/>
        <end position="41"/>
    </location>
</feature>
<gene>
    <name evidence="10" type="primary">grpE</name>
    <name evidence="14" type="ORF">RED65_13492</name>
</gene>
<comment type="caution">
    <text evidence="14">The sequence shown here is derived from an EMBL/GenBank/DDBJ whole genome shotgun (WGS) entry which is preliminary data.</text>
</comment>
<evidence type="ECO:0000256" key="6">
    <source>
        <dbReference type="ARBA" id="ARBA00023186"/>
    </source>
</evidence>
<evidence type="ECO:0000256" key="10">
    <source>
        <dbReference type="HAMAP-Rule" id="MF_01151"/>
    </source>
</evidence>
<keyword evidence="4 10" id="KW-0963">Cytoplasm</keyword>
<dbReference type="Gene3D" id="3.90.20.20">
    <property type="match status" value="1"/>
</dbReference>
<dbReference type="InterPro" id="IPR000740">
    <property type="entry name" value="GrpE"/>
</dbReference>
<reference evidence="14 15" key="1">
    <citation type="submission" date="2006-03" db="EMBL/GenBank/DDBJ databases">
        <authorList>
            <person name="Pinhassi J."/>
            <person name="Pedros-Alio C."/>
            <person name="Ferriera S."/>
            <person name="Johnson J."/>
            <person name="Kravitz S."/>
            <person name="Halpern A."/>
            <person name="Remington K."/>
            <person name="Beeson K."/>
            <person name="Tran B."/>
            <person name="Rogers Y.-H."/>
            <person name="Friedman R."/>
            <person name="Venter J.C."/>
        </authorList>
    </citation>
    <scope>NUCLEOTIDE SEQUENCE [LARGE SCALE GENOMIC DNA]</scope>
    <source>
        <strain evidence="14 15">RED65</strain>
    </source>
</reference>
<keyword evidence="6 10" id="KW-0143">Chaperone</keyword>
<dbReference type="GO" id="GO:0006457">
    <property type="term" value="P:protein folding"/>
    <property type="evidence" value="ECO:0007669"/>
    <property type="project" value="InterPro"/>
</dbReference>
<dbReference type="GO" id="GO:0042803">
    <property type="term" value="F:protein homodimerization activity"/>
    <property type="evidence" value="ECO:0007669"/>
    <property type="project" value="InterPro"/>
</dbReference>
<evidence type="ECO:0000256" key="1">
    <source>
        <dbReference type="ARBA" id="ARBA00004496"/>
    </source>
</evidence>
<evidence type="ECO:0000256" key="4">
    <source>
        <dbReference type="ARBA" id="ARBA00022490"/>
    </source>
</evidence>
<dbReference type="RefSeq" id="WP_007018490.1">
    <property type="nucleotide sequence ID" value="NZ_CH724117.1"/>
</dbReference>
<dbReference type="GO" id="GO:0005829">
    <property type="term" value="C:cytosol"/>
    <property type="evidence" value="ECO:0007669"/>
    <property type="project" value="TreeGrafter"/>
</dbReference>
<dbReference type="PROSITE" id="PS01071">
    <property type="entry name" value="GRPE"/>
    <property type="match status" value="1"/>
</dbReference>
<dbReference type="FunFam" id="2.30.22.10:FF:000001">
    <property type="entry name" value="Protein GrpE"/>
    <property type="match status" value="1"/>
</dbReference>
<accession>Q1N390</accession>
<dbReference type="GO" id="GO:0000774">
    <property type="term" value="F:adenyl-nucleotide exchange factor activity"/>
    <property type="evidence" value="ECO:0007669"/>
    <property type="project" value="InterPro"/>
</dbReference>
<dbReference type="Pfam" id="PF01025">
    <property type="entry name" value="GrpE"/>
    <property type="match status" value="1"/>
</dbReference>
<dbReference type="Gene3D" id="2.30.22.10">
    <property type="entry name" value="Head domain of nucleotide exchange factor GrpE"/>
    <property type="match status" value="1"/>
</dbReference>
<dbReference type="Proteomes" id="UP000004263">
    <property type="component" value="Unassembled WGS sequence"/>
</dbReference>
<dbReference type="NCBIfam" id="NF010738">
    <property type="entry name" value="PRK14140.1"/>
    <property type="match status" value="1"/>
</dbReference>
<evidence type="ECO:0000256" key="8">
    <source>
        <dbReference type="ARBA" id="ARBA00072274"/>
    </source>
</evidence>
<keyword evidence="15" id="KW-1185">Reference proteome</keyword>
<evidence type="ECO:0000313" key="15">
    <source>
        <dbReference type="Proteomes" id="UP000004263"/>
    </source>
</evidence>
<dbReference type="InterPro" id="IPR013805">
    <property type="entry name" value="GrpE_CC"/>
</dbReference>
<dbReference type="PRINTS" id="PR00773">
    <property type="entry name" value="GRPEPROTEIN"/>
</dbReference>
<organism evidence="14 15">
    <name type="scientific">Bermanella marisrubri</name>
    <dbReference type="NCBI Taxonomy" id="207949"/>
    <lineage>
        <taxon>Bacteria</taxon>
        <taxon>Pseudomonadati</taxon>
        <taxon>Pseudomonadota</taxon>
        <taxon>Gammaproteobacteria</taxon>
        <taxon>Oceanospirillales</taxon>
        <taxon>Oceanospirillaceae</taxon>
        <taxon>Bermanella</taxon>
    </lineage>
</organism>
<dbReference type="OrthoDB" id="9789811at2"/>
<evidence type="ECO:0000256" key="11">
    <source>
        <dbReference type="RuleBase" id="RU000639"/>
    </source>
</evidence>
<dbReference type="AlphaFoldDB" id="Q1N390"/>
<dbReference type="STRING" id="207949.RED65_13492"/>
<evidence type="ECO:0000256" key="5">
    <source>
        <dbReference type="ARBA" id="ARBA00023016"/>
    </source>
</evidence>
<comment type="subcellular location">
    <subcellularLocation>
        <location evidence="1 10">Cytoplasm</location>
    </subcellularLocation>
</comment>
<evidence type="ECO:0000256" key="13">
    <source>
        <dbReference type="SAM" id="MobiDB-lite"/>
    </source>
</evidence>
<dbReference type="NCBIfam" id="NF010748">
    <property type="entry name" value="PRK14150.1"/>
    <property type="match status" value="1"/>
</dbReference>
<evidence type="ECO:0000256" key="3">
    <source>
        <dbReference type="ARBA" id="ARBA00011738"/>
    </source>
</evidence>
<proteinExistence type="inferred from homology"/>
<dbReference type="SUPFAM" id="SSF58014">
    <property type="entry name" value="Coiled-coil domain of nucleotide exchange factor GrpE"/>
    <property type="match status" value="1"/>
</dbReference>
<dbReference type="CDD" id="cd00446">
    <property type="entry name" value="GrpE"/>
    <property type="match status" value="1"/>
</dbReference>
<sequence length="198" mass="22005">MSEQGQDIENPEVETQETAQEQSESAQESADNTVESVVEQDSQVEALQAEVAELKEEVLRAQAETQNVRRRAEVDVEKAHKFSTEKFARELLEVVDNLERAIAASPEDEVVKPFLEGVEMTQKSFVNTLKKFKVEAIEPEGHPFDPDLHQAISMVDAPDAEPNTVLNVVQKGYTIHDRLLRPAMVVVSKAAPAVDEKA</sequence>
<name>Q1N390_9GAMM</name>
<evidence type="ECO:0000256" key="2">
    <source>
        <dbReference type="ARBA" id="ARBA00009054"/>
    </source>
</evidence>
<dbReference type="PANTHER" id="PTHR21237:SF23">
    <property type="entry name" value="GRPE PROTEIN HOMOLOG, MITOCHONDRIAL"/>
    <property type="match status" value="1"/>
</dbReference>
<evidence type="ECO:0000313" key="14">
    <source>
        <dbReference type="EMBL" id="EAT12701.1"/>
    </source>
</evidence>
<keyword evidence="5 10" id="KW-0346">Stress response</keyword>
<dbReference type="EMBL" id="AAQH01000005">
    <property type="protein sequence ID" value="EAT12701.1"/>
    <property type="molecule type" value="Genomic_DNA"/>
</dbReference>
<dbReference type="HOGENOM" id="CLU_057217_6_0_6"/>
<evidence type="ECO:0000256" key="7">
    <source>
        <dbReference type="ARBA" id="ARBA00053401"/>
    </source>
</evidence>
<evidence type="ECO:0000256" key="9">
    <source>
        <dbReference type="ARBA" id="ARBA00076414"/>
    </source>
</evidence>
<comment type="function">
    <text evidence="7 10 11">Participates actively in the response to hyperosmotic and heat shock by preventing the aggregation of stress-denatured proteins, in association with DnaK and GrpE. It is the nucleotide exchange factor for DnaK and may function as a thermosensor. Unfolded proteins bind initially to DnaJ; upon interaction with the DnaJ-bound protein, DnaK hydrolyzes its bound ATP, resulting in the formation of a stable complex. GrpE releases ADP from DnaK; ATP binding to DnaK triggers the release of the substrate protein, thus completing the reaction cycle. Several rounds of ATP-dependent interactions between DnaJ, DnaK and GrpE are required for fully efficient folding.</text>
</comment>
<comment type="similarity">
    <text evidence="2 10 12">Belongs to the GrpE family.</text>
</comment>